<comment type="caution">
    <text evidence="2">The sequence shown here is derived from an EMBL/GenBank/DDBJ whole genome shotgun (WGS) entry which is preliminary data.</text>
</comment>
<dbReference type="EMBL" id="JACSOD020000439">
    <property type="protein sequence ID" value="MBM6498549.1"/>
    <property type="molecule type" value="Genomic_DNA"/>
</dbReference>
<dbReference type="Pfam" id="PF20203">
    <property type="entry name" value="DUF6565"/>
    <property type="match status" value="1"/>
</dbReference>
<feature type="domain" description="DUF6565" evidence="1">
    <location>
        <begin position="150"/>
        <end position="204"/>
    </location>
</feature>
<evidence type="ECO:0000313" key="3">
    <source>
        <dbReference type="Proteomes" id="UP000759529"/>
    </source>
</evidence>
<gene>
    <name evidence="2" type="ORF">H9X54_004440</name>
</gene>
<evidence type="ECO:0000313" key="2">
    <source>
        <dbReference type="EMBL" id="MBM6498549.1"/>
    </source>
</evidence>
<accession>A0ABS2CUH6</accession>
<dbReference type="Proteomes" id="UP000759529">
    <property type="component" value="Unassembled WGS sequence"/>
</dbReference>
<organism evidence="2 3">
    <name type="scientific">Flavobacterium macrobrachii</name>
    <dbReference type="NCBI Taxonomy" id="591204"/>
    <lineage>
        <taxon>Bacteria</taxon>
        <taxon>Pseudomonadati</taxon>
        <taxon>Bacteroidota</taxon>
        <taxon>Flavobacteriia</taxon>
        <taxon>Flavobacteriales</taxon>
        <taxon>Flavobacteriaceae</taxon>
        <taxon>Flavobacterium</taxon>
    </lineage>
</organism>
<name>A0ABS2CUH6_9FLAO</name>
<keyword evidence="3" id="KW-1185">Reference proteome</keyword>
<protein>
    <recommendedName>
        <fullName evidence="1">DUF6565 domain-containing protein</fullName>
    </recommendedName>
</protein>
<evidence type="ECO:0000259" key="1">
    <source>
        <dbReference type="Pfam" id="PF20203"/>
    </source>
</evidence>
<dbReference type="RefSeq" id="WP_187658369.1">
    <property type="nucleotide sequence ID" value="NZ_JACSOD020000439.1"/>
</dbReference>
<dbReference type="InterPro" id="IPR046695">
    <property type="entry name" value="DUF6565"/>
</dbReference>
<reference evidence="2 3" key="1">
    <citation type="submission" date="2021-02" db="EMBL/GenBank/DDBJ databases">
        <authorList>
            <person name="Jung H.S."/>
            <person name="Chun B.H."/>
            <person name="Jeon C.O."/>
        </authorList>
    </citation>
    <scope>NUCLEOTIDE SEQUENCE [LARGE SCALE GENOMIC DNA]</scope>
    <source>
        <strain evidence="2 3">LMG 25203</strain>
    </source>
</reference>
<sequence>MKNLIKPFALFSIVALLISCKDEQQVKVEKLTESYSKYLDSLTLEKSEEIVSKWNEIENEFNNKTTALKNEINQLDDKDDFEKKFAAVGIRYEDFKKDILVKKAEIDAKNAQLTRNKELFGSQFIHDDMKFEWVNKDNILAVYDQFVTTVQKNKDTYSREDWDEIKLLYEALDSRKNTVEKQGLTSKDNMKIAGLKLKFAPMYTVNRMGAKSEENANAKK</sequence>
<dbReference type="PROSITE" id="PS51257">
    <property type="entry name" value="PROKAR_LIPOPROTEIN"/>
    <property type="match status" value="1"/>
</dbReference>
<proteinExistence type="predicted"/>